<feature type="transmembrane region" description="Helical" evidence="6">
    <location>
        <begin position="160"/>
        <end position="178"/>
    </location>
</feature>
<dbReference type="CDD" id="cd06580">
    <property type="entry name" value="TM_PBP1_transp_TpRbsC_like"/>
    <property type="match status" value="1"/>
</dbReference>
<name>S0EUW5_CHTCT</name>
<dbReference type="Pfam" id="PF02653">
    <property type="entry name" value="BPD_transp_2"/>
    <property type="match status" value="1"/>
</dbReference>
<dbReference type="HOGENOM" id="CLU_040769_0_0_0"/>
<feature type="transmembrane region" description="Helical" evidence="6">
    <location>
        <begin position="284"/>
        <end position="303"/>
    </location>
</feature>
<dbReference type="EMBL" id="HF951689">
    <property type="protein sequence ID" value="CCW34142.1"/>
    <property type="molecule type" value="Genomic_DNA"/>
</dbReference>
<evidence type="ECO:0000256" key="6">
    <source>
        <dbReference type="SAM" id="Phobius"/>
    </source>
</evidence>
<feature type="transmembrane region" description="Helical" evidence="6">
    <location>
        <begin position="210"/>
        <end position="228"/>
    </location>
</feature>
<dbReference type="InParanoid" id="S0EUW5"/>
<keyword evidence="5 6" id="KW-0472">Membrane</keyword>
<dbReference type="eggNOG" id="COG4603">
    <property type="taxonomic scope" value="Bacteria"/>
</dbReference>
<evidence type="ECO:0000256" key="3">
    <source>
        <dbReference type="ARBA" id="ARBA00022692"/>
    </source>
</evidence>
<evidence type="ECO:0000256" key="1">
    <source>
        <dbReference type="ARBA" id="ARBA00004651"/>
    </source>
</evidence>
<sequence>MVPTVISRPGLLRSLISVAAALLLAALLLGLSGYNVAMAFGTLWSGATGIIAGPAHGSQQVPLGSFHLDLFQLAQTLTQFIPLLLCGLAVAVGLQAGLFNIGGQGQFIAGAVTAAAVGVAWPTLPSFFHLPLALLTGTLAGAVWGGLAGLLKAWRQVNEVVSTIMLNYVADNIANYLITHSLKDPHNQAPQTAAVSPSATLPILVRHTNLSTGLFLALLAVPVLGLLVQRTALGFRIRAVGRNAKAARVAGVPVKHTIVITMALSGALAGLAGTIQVLGAQHRYFPNLAGTYGFDGIAVALLAGIDSTSVFYSALFFGALAGGAGYLQDQTNIPDSLGRIIQAIIILFVGMRFLLYQRKRKQTLTHSETMPVQDSTAL</sequence>
<evidence type="ECO:0000256" key="5">
    <source>
        <dbReference type="ARBA" id="ARBA00023136"/>
    </source>
</evidence>
<dbReference type="FunCoup" id="S0EUW5">
    <property type="interactions" value="124"/>
</dbReference>
<feature type="transmembrane region" description="Helical" evidence="6">
    <location>
        <begin position="107"/>
        <end position="124"/>
    </location>
</feature>
<keyword evidence="2" id="KW-1003">Cell membrane</keyword>
<dbReference type="PANTHER" id="PTHR47089">
    <property type="entry name" value="ABC TRANSPORTER, PERMEASE PROTEIN"/>
    <property type="match status" value="1"/>
</dbReference>
<comment type="subcellular location">
    <subcellularLocation>
        <location evidence="1">Cell membrane</location>
        <topology evidence="1">Multi-pass membrane protein</topology>
    </subcellularLocation>
</comment>
<accession>S0EUW5</accession>
<dbReference type="KEGG" id="ccz:CCALI_00305"/>
<evidence type="ECO:0000256" key="4">
    <source>
        <dbReference type="ARBA" id="ARBA00022989"/>
    </source>
</evidence>
<evidence type="ECO:0000313" key="7">
    <source>
        <dbReference type="EMBL" id="CCW34142.1"/>
    </source>
</evidence>
<feature type="transmembrane region" description="Helical" evidence="6">
    <location>
        <begin position="130"/>
        <end position="151"/>
    </location>
</feature>
<feature type="transmembrane region" description="Helical" evidence="6">
    <location>
        <begin position="310"/>
        <end position="327"/>
    </location>
</feature>
<reference evidence="8" key="1">
    <citation type="submission" date="2013-03" db="EMBL/GenBank/DDBJ databases">
        <title>Genome sequence of Chthonomonas calidirosea, the first sequenced genome from the Armatimonadetes phylum (formally candidate division OP10).</title>
        <authorList>
            <person name="Lee K.C.Y."/>
            <person name="Morgan X.C."/>
            <person name="Dunfield P.F."/>
            <person name="Tamas I."/>
            <person name="Houghton K.M."/>
            <person name="Vyssotski M."/>
            <person name="Ryan J.L.J."/>
            <person name="Lagutin K."/>
            <person name="McDonald I.R."/>
            <person name="Stott M.B."/>
        </authorList>
    </citation>
    <scope>NUCLEOTIDE SEQUENCE [LARGE SCALE GENOMIC DNA]</scope>
    <source>
        <strain evidence="8">DSM 23976 / ICMP 18418 / T49</strain>
    </source>
</reference>
<keyword evidence="4 6" id="KW-1133">Transmembrane helix</keyword>
<dbReference type="AlphaFoldDB" id="S0EUW5"/>
<organism evidence="7 8">
    <name type="scientific">Chthonomonas calidirosea (strain DSM 23976 / ICMP 18418 / T49)</name>
    <dbReference type="NCBI Taxonomy" id="1303518"/>
    <lineage>
        <taxon>Bacteria</taxon>
        <taxon>Bacillati</taxon>
        <taxon>Armatimonadota</taxon>
        <taxon>Chthonomonadia</taxon>
        <taxon>Chthonomonadales</taxon>
        <taxon>Chthonomonadaceae</taxon>
        <taxon>Chthonomonas</taxon>
    </lineage>
</organism>
<keyword evidence="3 6" id="KW-0812">Transmembrane</keyword>
<dbReference type="STRING" id="454171.CP488_00852"/>
<dbReference type="GO" id="GO:0005886">
    <property type="term" value="C:plasma membrane"/>
    <property type="evidence" value="ECO:0007669"/>
    <property type="project" value="UniProtKB-SubCell"/>
</dbReference>
<dbReference type="RefSeq" id="WP_016481705.1">
    <property type="nucleotide sequence ID" value="NC_021487.1"/>
</dbReference>
<feature type="transmembrane region" description="Helical" evidence="6">
    <location>
        <begin position="258"/>
        <end position="278"/>
    </location>
</feature>
<protein>
    <submittedName>
        <fullName evidence="7">Nucleoside ABC transporter membrane protein</fullName>
    </submittedName>
</protein>
<evidence type="ECO:0000313" key="8">
    <source>
        <dbReference type="Proteomes" id="UP000014227"/>
    </source>
</evidence>
<dbReference type="GO" id="GO:0022857">
    <property type="term" value="F:transmembrane transporter activity"/>
    <property type="evidence" value="ECO:0007669"/>
    <property type="project" value="InterPro"/>
</dbReference>
<feature type="transmembrane region" description="Helical" evidence="6">
    <location>
        <begin position="12"/>
        <end position="34"/>
    </location>
</feature>
<dbReference type="PATRIC" id="fig|1303518.3.peg.311"/>
<feature type="transmembrane region" description="Helical" evidence="6">
    <location>
        <begin position="339"/>
        <end position="356"/>
    </location>
</feature>
<evidence type="ECO:0000256" key="2">
    <source>
        <dbReference type="ARBA" id="ARBA00022475"/>
    </source>
</evidence>
<feature type="transmembrane region" description="Helical" evidence="6">
    <location>
        <begin position="80"/>
        <end position="100"/>
    </location>
</feature>
<dbReference type="OrthoDB" id="45037at2"/>
<proteinExistence type="predicted"/>
<dbReference type="PANTHER" id="PTHR47089:SF1">
    <property type="entry name" value="GUANOSINE ABC TRANSPORTER PERMEASE PROTEIN NUPP"/>
    <property type="match status" value="1"/>
</dbReference>
<dbReference type="InterPro" id="IPR001851">
    <property type="entry name" value="ABC_transp_permease"/>
</dbReference>
<gene>
    <name evidence="7" type="ORF">CCALI_00305</name>
</gene>
<dbReference type="Proteomes" id="UP000014227">
    <property type="component" value="Chromosome I"/>
</dbReference>
<keyword evidence="8" id="KW-1185">Reference proteome</keyword>